<evidence type="ECO:0000256" key="10">
    <source>
        <dbReference type="ARBA" id="ARBA00023209"/>
    </source>
</evidence>
<comment type="caution">
    <text evidence="15">The sequence shown here is derived from an EMBL/GenBank/DDBJ whole genome shotgun (WGS) entry which is preliminary data.</text>
</comment>
<evidence type="ECO:0000256" key="13">
    <source>
        <dbReference type="SAM" id="MobiDB-lite"/>
    </source>
</evidence>
<dbReference type="GO" id="GO:0005789">
    <property type="term" value="C:endoplasmic reticulum membrane"/>
    <property type="evidence" value="ECO:0007669"/>
    <property type="project" value="UniProtKB-SubCell"/>
</dbReference>
<keyword evidence="5 14" id="KW-0812">Transmembrane</keyword>
<keyword evidence="6" id="KW-0256">Endoplasmic reticulum</keyword>
<keyword evidence="10" id="KW-0594">Phospholipid biosynthesis</keyword>
<name>A0A8H3AEE8_9AGAM</name>
<comment type="pathway">
    <text evidence="12">Phospholipid metabolism.</text>
</comment>
<dbReference type="PANTHER" id="PTHR15362">
    <property type="entry name" value="PHOSPHATIDYLINOSITOL SYNTHASE"/>
    <property type="match status" value="1"/>
</dbReference>
<organism evidence="15 16">
    <name type="scientific">Rhizoctonia solani</name>
    <dbReference type="NCBI Taxonomy" id="456999"/>
    <lineage>
        <taxon>Eukaryota</taxon>
        <taxon>Fungi</taxon>
        <taxon>Dikarya</taxon>
        <taxon>Basidiomycota</taxon>
        <taxon>Agaricomycotina</taxon>
        <taxon>Agaricomycetes</taxon>
        <taxon>Cantharellales</taxon>
        <taxon>Ceratobasidiaceae</taxon>
        <taxon>Rhizoctonia</taxon>
    </lineage>
</organism>
<comment type="subcellular location">
    <subcellularLocation>
        <location evidence="1">Endoplasmic reticulum membrane</location>
        <topology evidence="1">Multi-pass membrane protein</topology>
    </subcellularLocation>
</comment>
<dbReference type="InterPro" id="IPR004277">
    <property type="entry name" value="PSS"/>
</dbReference>
<gene>
    <name evidence="15" type="ORF">RDB_LOCUS32989</name>
</gene>
<reference evidence="15" key="1">
    <citation type="submission" date="2021-01" db="EMBL/GenBank/DDBJ databases">
        <authorList>
            <person name="Kaushik A."/>
        </authorList>
    </citation>
    <scope>NUCLEOTIDE SEQUENCE</scope>
    <source>
        <strain evidence="15">AG3-1AP</strain>
    </source>
</reference>
<evidence type="ECO:0000256" key="8">
    <source>
        <dbReference type="ARBA" id="ARBA00023098"/>
    </source>
</evidence>
<dbReference type="Proteomes" id="UP000663831">
    <property type="component" value="Unassembled WGS sequence"/>
</dbReference>
<evidence type="ECO:0008006" key="17">
    <source>
        <dbReference type="Google" id="ProtNLM"/>
    </source>
</evidence>
<evidence type="ECO:0000256" key="14">
    <source>
        <dbReference type="SAM" id="Phobius"/>
    </source>
</evidence>
<protein>
    <recommendedName>
        <fullName evidence="17">Phosphatidylserine synthase 2</fullName>
    </recommendedName>
</protein>
<evidence type="ECO:0000256" key="9">
    <source>
        <dbReference type="ARBA" id="ARBA00023136"/>
    </source>
</evidence>
<feature type="transmembrane region" description="Helical" evidence="14">
    <location>
        <begin position="391"/>
        <end position="408"/>
    </location>
</feature>
<proteinExistence type="predicted"/>
<keyword evidence="7 14" id="KW-1133">Transmembrane helix</keyword>
<dbReference type="GO" id="GO:0006659">
    <property type="term" value="P:phosphatidylserine biosynthetic process"/>
    <property type="evidence" value="ECO:0007669"/>
    <property type="project" value="InterPro"/>
</dbReference>
<dbReference type="Pfam" id="PF03034">
    <property type="entry name" value="PSS"/>
    <property type="match status" value="1"/>
</dbReference>
<evidence type="ECO:0000313" key="16">
    <source>
        <dbReference type="Proteomes" id="UP000663831"/>
    </source>
</evidence>
<evidence type="ECO:0000256" key="6">
    <source>
        <dbReference type="ARBA" id="ARBA00022824"/>
    </source>
</evidence>
<evidence type="ECO:0000256" key="11">
    <source>
        <dbReference type="ARBA" id="ARBA00023264"/>
    </source>
</evidence>
<feature type="non-terminal residue" evidence="15">
    <location>
        <position position="1"/>
    </location>
</feature>
<evidence type="ECO:0000256" key="3">
    <source>
        <dbReference type="ARBA" id="ARBA00022516"/>
    </source>
</evidence>
<comment type="pathway">
    <text evidence="2">Lipid metabolism.</text>
</comment>
<feature type="transmembrane region" description="Helical" evidence="14">
    <location>
        <begin position="420"/>
        <end position="442"/>
    </location>
</feature>
<keyword evidence="4" id="KW-0808">Transferase</keyword>
<evidence type="ECO:0000256" key="4">
    <source>
        <dbReference type="ARBA" id="ARBA00022679"/>
    </source>
</evidence>
<accession>A0A8H3AEE8</accession>
<dbReference type="EMBL" id="CAJMWV010000948">
    <property type="protein sequence ID" value="CAE6421652.1"/>
    <property type="molecule type" value="Genomic_DNA"/>
</dbReference>
<keyword evidence="11" id="KW-1208">Phospholipid metabolism</keyword>
<feature type="transmembrane region" description="Helical" evidence="14">
    <location>
        <begin position="354"/>
        <end position="371"/>
    </location>
</feature>
<keyword evidence="9 14" id="KW-0472">Membrane</keyword>
<feature type="region of interest" description="Disordered" evidence="13">
    <location>
        <begin position="1"/>
        <end position="25"/>
    </location>
</feature>
<keyword evidence="3" id="KW-0444">Lipid biosynthesis</keyword>
<evidence type="ECO:0000256" key="2">
    <source>
        <dbReference type="ARBA" id="ARBA00005189"/>
    </source>
</evidence>
<feature type="transmembrane region" description="Helical" evidence="14">
    <location>
        <begin position="110"/>
        <end position="127"/>
    </location>
</feature>
<evidence type="ECO:0000256" key="12">
    <source>
        <dbReference type="ARBA" id="ARBA00025707"/>
    </source>
</evidence>
<dbReference type="PANTHER" id="PTHR15362:SF7">
    <property type="entry name" value="PHOSPHATIDYLSERINE SYNTHASE 2"/>
    <property type="match status" value="1"/>
</dbReference>
<evidence type="ECO:0000256" key="5">
    <source>
        <dbReference type="ARBA" id="ARBA00022692"/>
    </source>
</evidence>
<feature type="transmembrane region" description="Helical" evidence="14">
    <location>
        <begin position="320"/>
        <end position="342"/>
    </location>
</feature>
<evidence type="ECO:0000313" key="15">
    <source>
        <dbReference type="EMBL" id="CAE6421652.1"/>
    </source>
</evidence>
<dbReference type="AlphaFoldDB" id="A0A8H3AEE8"/>
<evidence type="ECO:0000256" key="1">
    <source>
        <dbReference type="ARBA" id="ARBA00004477"/>
    </source>
</evidence>
<feature type="transmembrane region" description="Helical" evidence="14">
    <location>
        <begin position="139"/>
        <end position="159"/>
    </location>
</feature>
<sequence>TSPGDERELEVDYTSAGPEPQPGIGGAPVRWYDADRTEPYTQIVPFAEKHDTSVEFFFKPITLTALTIAMSIMAYVAMSNDVLEEGLSPSPFPKTLLTLGCVSGKDKKRLGVYASICAFLLFSMVQFRDSLFIRPHPALWRIILGINLLYELALVFLLFQDLDSARIMMTYIDPNLGVPLPEKSYAEDCSLTASNLWASNAIDIFCLAHALGWFGKALILRDYWFCWILSIAFEFAEYSLQHQLPNFAECWWDHWVLDVLLCNWLGIYVGMRTCAYFEVKHFTWRSIHSTKGVRRKTKRVLKQFTPHDWTEFRWEGTSSFASYCAVFLLLATFLAAELNPFYLKSLLWMEPSHPIIISRLAGVFTCALPAVRELYQYLSRPEKAVRMGQHAWLLFATILTELLIIFKWSRGMFAEPFPTYIKIAWSIGSALLIAYPSLKFGLPTIRRYLRRAERKRSNKIE</sequence>
<evidence type="ECO:0000256" key="7">
    <source>
        <dbReference type="ARBA" id="ARBA00022989"/>
    </source>
</evidence>
<dbReference type="GO" id="GO:0106245">
    <property type="term" value="F:L-serine-phosphatidylethanolamine phosphatidyltransferase activity"/>
    <property type="evidence" value="ECO:0007669"/>
    <property type="project" value="InterPro"/>
</dbReference>
<keyword evidence="8" id="KW-0443">Lipid metabolism</keyword>
<feature type="transmembrane region" description="Helical" evidence="14">
    <location>
        <begin position="56"/>
        <end position="78"/>
    </location>
</feature>